<name>A0A0E9NDA8_SAICN</name>
<dbReference type="AlphaFoldDB" id="A0A0E9NDA8"/>
<evidence type="ECO:0000313" key="1">
    <source>
        <dbReference type="EMBL" id="GAO47842.1"/>
    </source>
</evidence>
<keyword evidence="2" id="KW-1185">Reference proteome</keyword>
<reference evidence="1 2" key="2">
    <citation type="journal article" date="2014" name="J. Gen. Appl. Microbiol.">
        <title>The early diverging ascomycetous budding yeast Saitoella complicata has three histone deacetylases belonging to the Clr6, Hos2, and Rpd3 lineages.</title>
        <authorList>
            <person name="Nishida H."/>
            <person name="Matsumoto T."/>
            <person name="Kondo S."/>
            <person name="Hamamoto M."/>
            <person name="Yoshikawa H."/>
        </authorList>
    </citation>
    <scope>NUCLEOTIDE SEQUENCE [LARGE SCALE GENOMIC DNA]</scope>
    <source>
        <strain evidence="1 2">NRRL Y-17804</strain>
    </source>
</reference>
<sequence length="137" mass="15311">MHVNARHDAVHSAKVSESVKRQKGIKPFRISRIYASLRCSSSAALYKRYTDSNPPTRSIDRPMIGIPKIDPHFGSSDIGESVTSNFPSLPSSASYPCIPDFGTLDNYRIRKRTLFVRYLYTGEQLLSTLSALTTCPE</sequence>
<accession>A0A0E9NDA8</accession>
<comment type="caution">
    <text evidence="1">The sequence shown here is derived from an EMBL/GenBank/DDBJ whole genome shotgun (WGS) entry which is preliminary data.</text>
</comment>
<reference evidence="1 2" key="1">
    <citation type="journal article" date="2011" name="J. Gen. Appl. Microbiol.">
        <title>Draft genome sequencing of the enigmatic yeast Saitoella complicata.</title>
        <authorList>
            <person name="Nishida H."/>
            <person name="Hamamoto M."/>
            <person name="Sugiyama J."/>
        </authorList>
    </citation>
    <scope>NUCLEOTIDE SEQUENCE [LARGE SCALE GENOMIC DNA]</scope>
    <source>
        <strain evidence="1 2">NRRL Y-17804</strain>
    </source>
</reference>
<dbReference type="Proteomes" id="UP000033140">
    <property type="component" value="Unassembled WGS sequence"/>
</dbReference>
<gene>
    <name evidence="1" type="ORF">G7K_2038-t1</name>
</gene>
<protein>
    <submittedName>
        <fullName evidence="1">Uncharacterized protein</fullName>
    </submittedName>
</protein>
<organism evidence="1 2">
    <name type="scientific">Saitoella complicata (strain BCRC 22490 / CBS 7301 / JCM 7358 / NBRC 10748 / NRRL Y-17804)</name>
    <dbReference type="NCBI Taxonomy" id="698492"/>
    <lineage>
        <taxon>Eukaryota</taxon>
        <taxon>Fungi</taxon>
        <taxon>Dikarya</taxon>
        <taxon>Ascomycota</taxon>
        <taxon>Taphrinomycotina</taxon>
        <taxon>Taphrinomycotina incertae sedis</taxon>
        <taxon>Saitoella</taxon>
    </lineage>
</organism>
<proteinExistence type="predicted"/>
<reference evidence="1 2" key="3">
    <citation type="journal article" date="2015" name="Genome Announc.">
        <title>Draft Genome Sequence of the Archiascomycetous Yeast Saitoella complicata.</title>
        <authorList>
            <person name="Yamauchi K."/>
            <person name="Kondo S."/>
            <person name="Hamamoto M."/>
            <person name="Takahashi Y."/>
            <person name="Ogura Y."/>
            <person name="Hayashi T."/>
            <person name="Nishida H."/>
        </authorList>
    </citation>
    <scope>NUCLEOTIDE SEQUENCE [LARGE SCALE GENOMIC DNA]</scope>
    <source>
        <strain evidence="1 2">NRRL Y-17804</strain>
    </source>
</reference>
<evidence type="ECO:0000313" key="2">
    <source>
        <dbReference type="Proteomes" id="UP000033140"/>
    </source>
</evidence>
<dbReference type="EMBL" id="BACD03000011">
    <property type="protein sequence ID" value="GAO47842.1"/>
    <property type="molecule type" value="Genomic_DNA"/>
</dbReference>